<proteinExistence type="predicted"/>
<sequence length="264" mass="28605">MALSSTAKTELRNMLRAFRAAHGPTAVPNGNGKALEAWLLVKIAMEANRTGHWTVELRRGDGSPLPPGQPFDLPGGPSQLRPSNPSGPCFVHIEHNLHGARLEIHGSLQWMGRSNARHECDISVVPAQIAERLRFNGGGYPHGLPVAAIECKDKTGDGVLDETRQTLARMFDLALITAPQGIGECRIFEASTNSRWGIRNTTYRGLYSTGTFAIARAGNFQPGARRLATHYYIATLDSIYEASGASVGALMSRWQTTLAAITTF</sequence>
<comment type="caution">
    <text evidence="2">The sequence shown here is derived from an EMBL/GenBank/DDBJ whole genome shotgun (WGS) entry which is preliminary data.</text>
</comment>
<evidence type="ECO:0000313" key="3">
    <source>
        <dbReference type="Proteomes" id="UP000442714"/>
    </source>
</evidence>
<dbReference type="OrthoDB" id="8452185at2"/>
<accession>A0A844ZX28</accession>
<feature type="region of interest" description="Disordered" evidence="1">
    <location>
        <begin position="58"/>
        <end position="85"/>
    </location>
</feature>
<dbReference type="Proteomes" id="UP000442714">
    <property type="component" value="Unassembled WGS sequence"/>
</dbReference>
<keyword evidence="3" id="KW-1185">Reference proteome</keyword>
<evidence type="ECO:0000313" key="2">
    <source>
        <dbReference type="EMBL" id="MXO91506.1"/>
    </source>
</evidence>
<dbReference type="AlphaFoldDB" id="A0A844ZX28"/>
<reference evidence="2 3" key="1">
    <citation type="submission" date="2019-12" db="EMBL/GenBank/DDBJ databases">
        <title>Genomic-based taxomic classification of the family Erythrobacteraceae.</title>
        <authorList>
            <person name="Xu L."/>
        </authorList>
    </citation>
    <scope>NUCLEOTIDE SEQUENCE [LARGE SCALE GENOMIC DNA]</scope>
    <source>
        <strain evidence="2 3">KCTC 52763</strain>
    </source>
</reference>
<dbReference type="EMBL" id="WTYX01000002">
    <property type="protein sequence ID" value="MXO91506.1"/>
    <property type="molecule type" value="Genomic_DNA"/>
</dbReference>
<organism evidence="2 3">
    <name type="scientific">Pontixanthobacter aquaemixtae</name>
    <dbReference type="NCBI Taxonomy" id="1958940"/>
    <lineage>
        <taxon>Bacteria</taxon>
        <taxon>Pseudomonadati</taxon>
        <taxon>Pseudomonadota</taxon>
        <taxon>Alphaproteobacteria</taxon>
        <taxon>Sphingomonadales</taxon>
        <taxon>Erythrobacteraceae</taxon>
        <taxon>Pontixanthobacter</taxon>
    </lineage>
</organism>
<name>A0A844ZX28_9SPHN</name>
<protein>
    <submittedName>
        <fullName evidence="2">Uncharacterized protein</fullName>
    </submittedName>
</protein>
<dbReference type="RefSeq" id="WP_160605177.1">
    <property type="nucleotide sequence ID" value="NZ_WTYX01000002.1"/>
</dbReference>
<evidence type="ECO:0000256" key="1">
    <source>
        <dbReference type="SAM" id="MobiDB-lite"/>
    </source>
</evidence>
<gene>
    <name evidence="2" type="ORF">GRI41_11775</name>
</gene>